<dbReference type="InterPro" id="IPR051052">
    <property type="entry name" value="Diverse_substrate_MTase"/>
</dbReference>
<evidence type="ECO:0000313" key="6">
    <source>
        <dbReference type="Proteomes" id="UP000481153"/>
    </source>
</evidence>
<evidence type="ECO:0000313" key="5">
    <source>
        <dbReference type="EMBL" id="KAF0744076.1"/>
    </source>
</evidence>
<dbReference type="GO" id="GO:0008757">
    <property type="term" value="F:S-adenosylmethionine-dependent methyltransferase activity"/>
    <property type="evidence" value="ECO:0007669"/>
    <property type="project" value="InterPro"/>
</dbReference>
<dbReference type="CDD" id="cd02440">
    <property type="entry name" value="AdoMet_MTases"/>
    <property type="match status" value="1"/>
</dbReference>
<dbReference type="VEuPathDB" id="FungiDB:AeMF1_002771"/>
<dbReference type="InterPro" id="IPR029063">
    <property type="entry name" value="SAM-dependent_MTases_sf"/>
</dbReference>
<accession>A0A6G0XUG0</accession>
<dbReference type="AlphaFoldDB" id="A0A6G0XUG0"/>
<dbReference type="PANTHER" id="PTHR44942">
    <property type="entry name" value="METHYLTRANSF_11 DOMAIN-CONTAINING PROTEIN"/>
    <property type="match status" value="1"/>
</dbReference>
<evidence type="ECO:0000256" key="2">
    <source>
        <dbReference type="ARBA" id="ARBA00022603"/>
    </source>
</evidence>
<dbReference type="SUPFAM" id="SSF53335">
    <property type="entry name" value="S-adenosyl-L-methionine-dependent methyltransferases"/>
    <property type="match status" value="1"/>
</dbReference>
<sequence>MSQRRLVHAVAKSGFVNGNFYDKARPNFPIECLYAIPSSLTRTSPVVEIGSGTGKFTELLASRFDNLTTVEPSEGMRSAFAEKFPSIPCLEGTAEHLPLPDNSQDAIYLAQAFHWCSNIDALQEFSRVLVPRGHLGLVWNLEEAQTPWVKELRSIYERFDGHGPQYRTMEWEKVFRDLSIFEYPLKHIRIQRTIPVDSVDQIWDRVYSKSYVQTQPEKEMEGLKAELHSILVSAAFTRDGERRILYPYVTDVYLTRKVV</sequence>
<evidence type="ECO:0000256" key="3">
    <source>
        <dbReference type="ARBA" id="ARBA00022679"/>
    </source>
</evidence>
<evidence type="ECO:0000259" key="4">
    <source>
        <dbReference type="Pfam" id="PF08241"/>
    </source>
</evidence>
<dbReference type="PANTHER" id="PTHR44942:SF4">
    <property type="entry name" value="METHYLTRANSFERASE TYPE 11 DOMAIN-CONTAINING PROTEIN"/>
    <property type="match status" value="1"/>
</dbReference>
<dbReference type="Proteomes" id="UP000481153">
    <property type="component" value="Unassembled WGS sequence"/>
</dbReference>
<name>A0A6G0XUG0_9STRA</name>
<gene>
    <name evidence="5" type="ORF">Ae201684_001339</name>
</gene>
<comment type="similarity">
    <text evidence="1">Belongs to the methyltransferase superfamily.</text>
</comment>
<dbReference type="InterPro" id="IPR013216">
    <property type="entry name" value="Methyltransf_11"/>
</dbReference>
<proteinExistence type="inferred from homology"/>
<protein>
    <recommendedName>
        <fullName evidence="4">Methyltransferase type 11 domain-containing protein</fullName>
    </recommendedName>
</protein>
<reference evidence="5 6" key="1">
    <citation type="submission" date="2019-07" db="EMBL/GenBank/DDBJ databases">
        <title>Genomics analysis of Aphanomyces spp. identifies a new class of oomycete effector associated with host adaptation.</title>
        <authorList>
            <person name="Gaulin E."/>
        </authorList>
    </citation>
    <scope>NUCLEOTIDE SEQUENCE [LARGE SCALE GENOMIC DNA]</scope>
    <source>
        <strain evidence="5 6">ATCC 201684</strain>
    </source>
</reference>
<dbReference type="Gene3D" id="3.40.50.150">
    <property type="entry name" value="Vaccinia Virus protein VP39"/>
    <property type="match status" value="1"/>
</dbReference>
<keyword evidence="2" id="KW-0489">Methyltransferase</keyword>
<keyword evidence="3" id="KW-0808">Transferase</keyword>
<organism evidence="5 6">
    <name type="scientific">Aphanomyces euteiches</name>
    <dbReference type="NCBI Taxonomy" id="100861"/>
    <lineage>
        <taxon>Eukaryota</taxon>
        <taxon>Sar</taxon>
        <taxon>Stramenopiles</taxon>
        <taxon>Oomycota</taxon>
        <taxon>Saprolegniomycetes</taxon>
        <taxon>Saprolegniales</taxon>
        <taxon>Verrucalvaceae</taxon>
        <taxon>Aphanomyces</taxon>
    </lineage>
</organism>
<dbReference type="EMBL" id="VJMJ01000011">
    <property type="protein sequence ID" value="KAF0744076.1"/>
    <property type="molecule type" value="Genomic_DNA"/>
</dbReference>
<comment type="caution">
    <text evidence="5">The sequence shown here is derived from an EMBL/GenBank/DDBJ whole genome shotgun (WGS) entry which is preliminary data.</text>
</comment>
<evidence type="ECO:0000256" key="1">
    <source>
        <dbReference type="ARBA" id="ARBA00008361"/>
    </source>
</evidence>
<feature type="domain" description="Methyltransferase type 11" evidence="4">
    <location>
        <begin position="47"/>
        <end position="135"/>
    </location>
</feature>
<dbReference type="GO" id="GO:0032259">
    <property type="term" value="P:methylation"/>
    <property type="evidence" value="ECO:0007669"/>
    <property type="project" value="UniProtKB-KW"/>
</dbReference>
<keyword evidence="6" id="KW-1185">Reference proteome</keyword>
<dbReference type="Pfam" id="PF08241">
    <property type="entry name" value="Methyltransf_11"/>
    <property type="match status" value="1"/>
</dbReference>